<dbReference type="Proteomes" id="UP001579974">
    <property type="component" value="Unassembled WGS sequence"/>
</dbReference>
<dbReference type="RefSeq" id="WP_275473159.1">
    <property type="nucleotide sequence ID" value="NZ_CP162940.1"/>
</dbReference>
<comment type="similarity">
    <text evidence="1">Belongs to the glycosyl hydrolase 25 family.</text>
</comment>
<dbReference type="Pfam" id="PF01183">
    <property type="entry name" value="Glyco_hydro_25"/>
    <property type="match status" value="1"/>
</dbReference>
<dbReference type="EMBL" id="JBDXSU010000028">
    <property type="protein sequence ID" value="MFB5192808.1"/>
    <property type="molecule type" value="Genomic_DNA"/>
</dbReference>
<evidence type="ECO:0000256" key="1">
    <source>
        <dbReference type="ARBA" id="ARBA00010646"/>
    </source>
</evidence>
<comment type="caution">
    <text evidence="2">The sequence shown here is derived from an EMBL/GenBank/DDBJ whole genome shotgun (WGS) entry which is preliminary data.</text>
</comment>
<dbReference type="PANTHER" id="PTHR34135:SF2">
    <property type="entry name" value="LYSOZYME"/>
    <property type="match status" value="1"/>
</dbReference>
<dbReference type="CDD" id="cd00599">
    <property type="entry name" value="GH25_muramidase"/>
    <property type="match status" value="1"/>
</dbReference>
<name>A0ABV5AKP4_9BACL</name>
<keyword evidence="2" id="KW-0378">Hydrolase</keyword>
<dbReference type="SUPFAM" id="SSF51445">
    <property type="entry name" value="(Trans)glycosidases"/>
    <property type="match status" value="1"/>
</dbReference>
<dbReference type="Gene3D" id="3.20.20.80">
    <property type="entry name" value="Glycosidases"/>
    <property type="match status" value="1"/>
</dbReference>
<organism evidence="2 3">
    <name type="scientific">Alicyclobacillus fastidiosus</name>
    <dbReference type="NCBI Taxonomy" id="392011"/>
    <lineage>
        <taxon>Bacteria</taxon>
        <taxon>Bacillati</taxon>
        <taxon>Bacillota</taxon>
        <taxon>Bacilli</taxon>
        <taxon>Bacillales</taxon>
        <taxon>Alicyclobacillaceae</taxon>
        <taxon>Alicyclobacillus</taxon>
    </lineage>
</organism>
<evidence type="ECO:0000313" key="3">
    <source>
        <dbReference type="Proteomes" id="UP001579974"/>
    </source>
</evidence>
<accession>A0ABV5AKP4</accession>
<proteinExistence type="inferred from homology"/>
<reference evidence="2 3" key="1">
    <citation type="journal article" date="2024" name="Int. J. Mol. Sci.">
        <title>Exploration of Alicyclobacillus spp. Genome in Search of Antibiotic Resistance.</title>
        <authorList>
            <person name="Bucka-Kolendo J."/>
            <person name="Kiousi D.E."/>
            <person name="Dekowska A."/>
            <person name="Mikolajczuk-Szczyrba A."/>
            <person name="Karadedos D.M."/>
            <person name="Michael P."/>
            <person name="Galanis A."/>
            <person name="Sokolowska B."/>
        </authorList>
    </citation>
    <scope>NUCLEOTIDE SEQUENCE [LARGE SCALE GENOMIC DNA]</scope>
    <source>
        <strain evidence="2 3">KKP 3000</strain>
    </source>
</reference>
<evidence type="ECO:0000313" key="2">
    <source>
        <dbReference type="EMBL" id="MFB5192808.1"/>
    </source>
</evidence>
<dbReference type="PROSITE" id="PS51904">
    <property type="entry name" value="GLYCOSYL_HYDROL_F25_2"/>
    <property type="match status" value="1"/>
</dbReference>
<protein>
    <submittedName>
        <fullName evidence="2">Glycoside hydrolase family 25 protein</fullName>
    </submittedName>
</protein>
<dbReference type="PANTHER" id="PTHR34135">
    <property type="entry name" value="LYSOZYME"/>
    <property type="match status" value="1"/>
</dbReference>
<keyword evidence="3" id="KW-1185">Reference proteome</keyword>
<sequence>MQTAQLNWAKGVDYSSNTGAVDFLALAKGGYSFAIGRVLYGLAPDTSFAANYAATKNAGLIRGGYQFARPKLSTAQAAAAAMVKAIEGAGGFDGLPPAIDAEYGTDVQGMSPEELTDWVLAWIAEVKSLAGVGGMLYTSTAFLMECLQPQRLKDVPLWISSYGVAHPADAGPITQYNLWQHTAGLNSQLKVPGIAPYNQIDLNVFAGTIAELKSWCEEVNGVQATPMKVMVNGQTVDAYAIGDQVYLLWKDTGLQDKKVGNVWHFDPQYQVTETKVKVNGSESQAFVVDGDTYVNWAALRNIGDVTDPKINGEFNFTVTPKASK</sequence>
<dbReference type="GO" id="GO:0016787">
    <property type="term" value="F:hydrolase activity"/>
    <property type="evidence" value="ECO:0007669"/>
    <property type="project" value="UniProtKB-KW"/>
</dbReference>
<dbReference type="InterPro" id="IPR002053">
    <property type="entry name" value="Glyco_hydro_25"/>
</dbReference>
<dbReference type="InterPro" id="IPR017853">
    <property type="entry name" value="GH"/>
</dbReference>
<gene>
    <name evidence="2" type="ORF">KKP3000_002022</name>
</gene>